<organism evidence="1 2">
    <name type="scientific">Rhizobium fredii</name>
    <name type="common">Sinorhizobium fredii</name>
    <dbReference type="NCBI Taxonomy" id="380"/>
    <lineage>
        <taxon>Bacteria</taxon>
        <taxon>Pseudomonadati</taxon>
        <taxon>Pseudomonadota</taxon>
        <taxon>Alphaproteobacteria</taxon>
        <taxon>Hyphomicrobiales</taxon>
        <taxon>Rhizobiaceae</taxon>
        <taxon>Sinorhizobium/Ensifer group</taxon>
        <taxon>Sinorhizobium</taxon>
    </lineage>
</organism>
<evidence type="ECO:0000313" key="1">
    <source>
        <dbReference type="EMBL" id="MQX08657.1"/>
    </source>
</evidence>
<dbReference type="Pfam" id="PF19551">
    <property type="entry name" value="DUF6074"/>
    <property type="match status" value="1"/>
</dbReference>
<dbReference type="RefSeq" id="WP_060563265.1">
    <property type="nucleotide sequence ID" value="NZ_BJNI01000005.1"/>
</dbReference>
<evidence type="ECO:0000313" key="2">
    <source>
        <dbReference type="Proteomes" id="UP000466694"/>
    </source>
</evidence>
<dbReference type="AlphaFoldDB" id="A0A844A825"/>
<gene>
    <name evidence="1" type="ORF">GHK48_10250</name>
</gene>
<dbReference type="EMBL" id="WISZ01000084">
    <property type="protein sequence ID" value="MQX08657.1"/>
    <property type="molecule type" value="Genomic_DNA"/>
</dbReference>
<comment type="caution">
    <text evidence="1">The sequence shown here is derived from an EMBL/GenBank/DDBJ whole genome shotgun (WGS) entry which is preliminary data.</text>
</comment>
<reference evidence="1 2" key="1">
    <citation type="journal article" date="2013" name="Genome Biol.">
        <title>Comparative genomics of the core and accessory genomes of 48 Sinorhizobium strains comprising five genospecies.</title>
        <authorList>
            <person name="Sugawara M."/>
            <person name="Epstein B."/>
            <person name="Badgley B.D."/>
            <person name="Unno T."/>
            <person name="Xu L."/>
            <person name="Reese J."/>
            <person name="Gyaneshwar P."/>
            <person name="Denny R."/>
            <person name="Mudge J."/>
            <person name="Bharti A.K."/>
            <person name="Farmer A.D."/>
            <person name="May G.D."/>
            <person name="Woodward J.E."/>
            <person name="Medigue C."/>
            <person name="Vallenet D."/>
            <person name="Lajus A."/>
            <person name="Rouy Z."/>
            <person name="Martinez-Vaz B."/>
            <person name="Tiffin P."/>
            <person name="Young N.D."/>
            <person name="Sadowsky M.J."/>
        </authorList>
    </citation>
    <scope>NUCLEOTIDE SEQUENCE [LARGE SCALE GENOMIC DNA]</scope>
    <source>
        <strain evidence="1 2">USDA205</strain>
    </source>
</reference>
<dbReference type="InterPro" id="IPR045720">
    <property type="entry name" value="DUF6074"/>
</dbReference>
<dbReference type="Proteomes" id="UP000466694">
    <property type="component" value="Unassembled WGS sequence"/>
</dbReference>
<sequence length="106" mass="12339">MKGEQMDLFDMTTAASKYNAEIIPFPVDRELIFVRETARTLENRHGPAADRFWQMTCRRLYARLQVQGMAEADIKREVDRFAYAVHAEMQRAAWAKWMDENPKGAA</sequence>
<accession>A0A844A825</accession>
<proteinExistence type="predicted"/>
<protein>
    <submittedName>
        <fullName evidence="1">Uncharacterized protein</fullName>
    </submittedName>
</protein>
<name>A0A844A825_RHIFR</name>